<feature type="transmembrane region" description="Helical" evidence="1">
    <location>
        <begin position="5"/>
        <end position="23"/>
    </location>
</feature>
<feature type="domain" description="DUF5658" evidence="2">
    <location>
        <begin position="7"/>
        <end position="95"/>
    </location>
</feature>
<comment type="caution">
    <text evidence="3">The sequence shown here is derived from an EMBL/GenBank/DDBJ whole genome shotgun (WGS) entry which is preliminary data.</text>
</comment>
<evidence type="ECO:0000313" key="3">
    <source>
        <dbReference type="EMBL" id="MBY0098263.1"/>
    </source>
</evidence>
<sequence length="99" mass="11616">MKKLFYYLALLNMIDAFVTSYGLENGLISELNPFMDKLYQMNSSLFFFMKFSLSFCLYLFIFFKVVPSSRVVKGVTFVASGMYTIVFGLHCFWLFLFLL</sequence>
<keyword evidence="1" id="KW-0472">Membrane</keyword>
<dbReference type="Pfam" id="PF18902">
    <property type="entry name" value="DUF5658"/>
    <property type="match status" value="1"/>
</dbReference>
<keyword evidence="4" id="KW-1185">Reference proteome</keyword>
<dbReference type="RefSeq" id="WP_221874484.1">
    <property type="nucleotide sequence ID" value="NZ_JACWFH010000021.1"/>
</dbReference>
<gene>
    <name evidence="3" type="ORF">H0185_15805</name>
</gene>
<reference evidence="3 4" key="1">
    <citation type="submission" date="2020-07" db="EMBL/GenBank/DDBJ databases">
        <title>Fungal Genomes of the International Space Station.</title>
        <authorList>
            <person name="Seuylemezian A."/>
            <person name="Singh N.K."/>
            <person name="Wood J."/>
            <person name="Venkateswaran K."/>
        </authorList>
    </citation>
    <scope>NUCLEOTIDE SEQUENCE [LARGE SCALE GENOMIC DNA]</scope>
    <source>
        <strain evidence="3 4">PL-B2</strain>
    </source>
</reference>
<protein>
    <recommendedName>
        <fullName evidence="2">DUF5658 domain-containing protein</fullName>
    </recommendedName>
</protein>
<feature type="transmembrane region" description="Helical" evidence="1">
    <location>
        <begin position="43"/>
        <end position="63"/>
    </location>
</feature>
<dbReference type="EMBL" id="JACWFH010000021">
    <property type="protein sequence ID" value="MBY0098263.1"/>
    <property type="molecule type" value="Genomic_DNA"/>
</dbReference>
<proteinExistence type="predicted"/>
<keyword evidence="1" id="KW-0812">Transmembrane</keyword>
<organism evidence="3 4">
    <name type="scientific">Mesobacillus maritimus</name>
    <dbReference type="NCBI Taxonomy" id="1643336"/>
    <lineage>
        <taxon>Bacteria</taxon>
        <taxon>Bacillati</taxon>
        <taxon>Bacillota</taxon>
        <taxon>Bacilli</taxon>
        <taxon>Bacillales</taxon>
        <taxon>Bacillaceae</taxon>
        <taxon>Mesobacillus</taxon>
    </lineage>
</organism>
<feature type="transmembrane region" description="Helical" evidence="1">
    <location>
        <begin position="75"/>
        <end position="98"/>
    </location>
</feature>
<dbReference type="Proteomes" id="UP000769780">
    <property type="component" value="Unassembled WGS sequence"/>
</dbReference>
<evidence type="ECO:0000259" key="2">
    <source>
        <dbReference type="Pfam" id="PF18902"/>
    </source>
</evidence>
<name>A0ABS7K7M4_9BACI</name>
<keyword evidence="1" id="KW-1133">Transmembrane helix</keyword>
<evidence type="ECO:0000256" key="1">
    <source>
        <dbReference type="SAM" id="Phobius"/>
    </source>
</evidence>
<accession>A0ABS7K7M4</accession>
<evidence type="ECO:0000313" key="4">
    <source>
        <dbReference type="Proteomes" id="UP000769780"/>
    </source>
</evidence>
<dbReference type="InterPro" id="IPR043717">
    <property type="entry name" value="DUF5658"/>
</dbReference>